<evidence type="ECO:0000256" key="4">
    <source>
        <dbReference type="PROSITE-ProRule" id="PRU00510"/>
    </source>
</evidence>
<evidence type="ECO:0000313" key="9">
    <source>
        <dbReference type="Proteomes" id="UP000319756"/>
    </source>
</evidence>
<dbReference type="PANTHER" id="PTHR33823:SF4">
    <property type="entry name" value="GENERAL STRESS PROTEIN 16O"/>
    <property type="match status" value="1"/>
</dbReference>
<dbReference type="GO" id="GO:0008270">
    <property type="term" value="F:zinc ion binding"/>
    <property type="evidence" value="ECO:0007669"/>
    <property type="project" value="UniProtKB-KW"/>
</dbReference>
<proteinExistence type="predicted"/>
<evidence type="ECO:0000256" key="3">
    <source>
        <dbReference type="ARBA" id="ARBA00022833"/>
    </source>
</evidence>
<feature type="coiled-coil region" evidence="5">
    <location>
        <begin position="30"/>
        <end position="57"/>
    </location>
</feature>
<protein>
    <submittedName>
        <fullName evidence="8">YteA family sporulation protein</fullName>
    </submittedName>
</protein>
<feature type="zinc finger region" description="dksA C4-type" evidence="4">
    <location>
        <begin position="116"/>
        <end position="140"/>
    </location>
</feature>
<sequence length="216" mass="24459">MKTTHTSLFVKNAWNTRNGGHSEECERRDYMLNEEQINALKKQLKTMKNELEAETEGSNRPEEIGELSQAANHPGDQGTELHEQAKNIALNNQSQQQLDDVQQALQAIEDGTYGHCAVCGESIPYERLEIIPETRLCITHAQAEADATEETRRPVEEDTMKGTLEEKDEKEEVIFDQADTWETVSEHGTSQTPSDDPDTEEEYSDEALDDPPNEKR</sequence>
<dbReference type="InterPro" id="IPR014240">
    <property type="entry name" value="YteA"/>
</dbReference>
<dbReference type="Gene3D" id="1.20.120.910">
    <property type="entry name" value="DksA, coiled-coil domain"/>
    <property type="match status" value="1"/>
</dbReference>
<dbReference type="KEGG" id="sale:EPH95_06385"/>
<feature type="compositionally biased region" description="Acidic residues" evidence="6">
    <location>
        <begin position="195"/>
        <end position="216"/>
    </location>
</feature>
<evidence type="ECO:0000256" key="5">
    <source>
        <dbReference type="SAM" id="Coils"/>
    </source>
</evidence>
<dbReference type="PANTHER" id="PTHR33823">
    <property type="entry name" value="RNA POLYMERASE-BINDING TRANSCRIPTION FACTOR DKSA-RELATED"/>
    <property type="match status" value="1"/>
</dbReference>
<dbReference type="Proteomes" id="UP000319756">
    <property type="component" value="Chromosome"/>
</dbReference>
<reference evidence="9" key="1">
    <citation type="submission" date="2019-01" db="EMBL/GenBank/DDBJ databases">
        <title>Genomic analysis of Salicibibacter sp. NKC3-5.</title>
        <authorList>
            <person name="Oh Y.J."/>
        </authorList>
    </citation>
    <scope>NUCLEOTIDE SEQUENCE [LARGE SCALE GENOMIC DNA]</scope>
    <source>
        <strain evidence="9">NKC3-5</strain>
    </source>
</reference>
<feature type="compositionally biased region" description="Polar residues" evidence="6">
    <location>
        <begin position="180"/>
        <end position="194"/>
    </location>
</feature>
<keyword evidence="9" id="KW-1185">Reference proteome</keyword>
<dbReference type="RefSeq" id="WP_142088341.1">
    <property type="nucleotide sequence ID" value="NZ_CP035485.1"/>
</dbReference>
<dbReference type="SUPFAM" id="SSF109635">
    <property type="entry name" value="DnaK suppressor protein DksA, alpha-hairpin domain"/>
    <property type="match status" value="1"/>
</dbReference>
<feature type="region of interest" description="Disordered" evidence="6">
    <location>
        <begin position="143"/>
        <end position="216"/>
    </location>
</feature>
<dbReference type="EMBL" id="CP035485">
    <property type="protein sequence ID" value="QDI90850.1"/>
    <property type="molecule type" value="Genomic_DNA"/>
</dbReference>
<dbReference type="AlphaFoldDB" id="A0A514LG71"/>
<feature type="compositionally biased region" description="Basic and acidic residues" evidence="6">
    <location>
        <begin position="149"/>
        <end position="173"/>
    </location>
</feature>
<evidence type="ECO:0000256" key="6">
    <source>
        <dbReference type="SAM" id="MobiDB-lite"/>
    </source>
</evidence>
<keyword evidence="3" id="KW-0862">Zinc</keyword>
<dbReference type="NCBIfam" id="TIGR02890">
    <property type="entry name" value="bacill_yteA"/>
    <property type="match status" value="1"/>
</dbReference>
<gene>
    <name evidence="8" type="ORF">EPH95_06385</name>
</gene>
<evidence type="ECO:0000313" key="8">
    <source>
        <dbReference type="EMBL" id="QDI90850.1"/>
    </source>
</evidence>
<evidence type="ECO:0000256" key="1">
    <source>
        <dbReference type="ARBA" id="ARBA00022723"/>
    </source>
</evidence>
<dbReference type="SUPFAM" id="SSF57716">
    <property type="entry name" value="Glucocorticoid receptor-like (DNA-binding domain)"/>
    <property type="match status" value="1"/>
</dbReference>
<keyword evidence="2" id="KW-0863">Zinc-finger</keyword>
<feature type="domain" description="Zinc finger DksA/TraR C4-type" evidence="7">
    <location>
        <begin position="111"/>
        <end position="138"/>
    </location>
</feature>
<dbReference type="InterPro" id="IPR037187">
    <property type="entry name" value="DnaK_N"/>
</dbReference>
<dbReference type="PROSITE" id="PS51128">
    <property type="entry name" value="ZF_DKSA_2"/>
    <property type="match status" value="1"/>
</dbReference>
<name>A0A514LG71_9BACI</name>
<evidence type="ECO:0000259" key="7">
    <source>
        <dbReference type="Pfam" id="PF01258"/>
    </source>
</evidence>
<dbReference type="Pfam" id="PF01258">
    <property type="entry name" value="zf-dskA_traR"/>
    <property type="match status" value="1"/>
</dbReference>
<evidence type="ECO:0000256" key="2">
    <source>
        <dbReference type="ARBA" id="ARBA00022771"/>
    </source>
</evidence>
<keyword evidence="5" id="KW-0175">Coiled coil</keyword>
<keyword evidence="1" id="KW-0479">Metal-binding</keyword>
<organism evidence="8 9">
    <name type="scientific">Salicibibacter halophilus</name>
    <dbReference type="NCBI Taxonomy" id="2502791"/>
    <lineage>
        <taxon>Bacteria</taxon>
        <taxon>Bacillati</taxon>
        <taxon>Bacillota</taxon>
        <taxon>Bacilli</taxon>
        <taxon>Bacillales</taxon>
        <taxon>Bacillaceae</taxon>
        <taxon>Salicibibacter</taxon>
    </lineage>
</organism>
<dbReference type="InterPro" id="IPR000962">
    <property type="entry name" value="Znf_DskA_TraR"/>
</dbReference>
<accession>A0A514LG71</accession>